<keyword evidence="2" id="KW-1133">Transmembrane helix</keyword>
<feature type="compositionally biased region" description="Acidic residues" evidence="1">
    <location>
        <begin position="65"/>
        <end position="81"/>
    </location>
</feature>
<evidence type="ECO:0000313" key="3">
    <source>
        <dbReference type="EMBL" id="ESO88292.1"/>
    </source>
</evidence>
<proteinExistence type="predicted"/>
<dbReference type="AlphaFoldDB" id="V3ZV85"/>
<gene>
    <name evidence="3" type="ORF">LOTGIDRAFT_234619</name>
</gene>
<reference evidence="3 4" key="1">
    <citation type="journal article" date="2013" name="Nature">
        <title>Insights into bilaterian evolution from three spiralian genomes.</title>
        <authorList>
            <person name="Simakov O."/>
            <person name="Marletaz F."/>
            <person name="Cho S.J."/>
            <person name="Edsinger-Gonzales E."/>
            <person name="Havlak P."/>
            <person name="Hellsten U."/>
            <person name="Kuo D.H."/>
            <person name="Larsson T."/>
            <person name="Lv J."/>
            <person name="Arendt D."/>
            <person name="Savage R."/>
            <person name="Osoegawa K."/>
            <person name="de Jong P."/>
            <person name="Grimwood J."/>
            <person name="Chapman J.A."/>
            <person name="Shapiro H."/>
            <person name="Aerts A."/>
            <person name="Otillar R.P."/>
            <person name="Terry A.Y."/>
            <person name="Boore J.L."/>
            <person name="Grigoriev I.V."/>
            <person name="Lindberg D.R."/>
            <person name="Seaver E.C."/>
            <person name="Weisblat D.A."/>
            <person name="Putnam N.H."/>
            <person name="Rokhsar D.S."/>
        </authorList>
    </citation>
    <scope>NUCLEOTIDE SEQUENCE [LARGE SCALE GENOMIC DNA]</scope>
</reference>
<feature type="transmembrane region" description="Helical" evidence="2">
    <location>
        <begin position="43"/>
        <end position="61"/>
    </location>
</feature>
<accession>V3ZV85</accession>
<dbReference type="GeneID" id="20249596"/>
<dbReference type="HOGENOM" id="CLU_1837371_0_0_1"/>
<dbReference type="KEGG" id="lgi:LOTGIDRAFT_234619"/>
<feature type="region of interest" description="Disordered" evidence="1">
    <location>
        <begin position="65"/>
        <end position="117"/>
    </location>
</feature>
<dbReference type="RefSeq" id="XP_009061007.1">
    <property type="nucleotide sequence ID" value="XM_009062759.1"/>
</dbReference>
<evidence type="ECO:0000256" key="2">
    <source>
        <dbReference type="SAM" id="Phobius"/>
    </source>
</evidence>
<evidence type="ECO:0000256" key="1">
    <source>
        <dbReference type="SAM" id="MobiDB-lite"/>
    </source>
</evidence>
<keyword evidence="2" id="KW-0472">Membrane</keyword>
<dbReference type="Proteomes" id="UP000030746">
    <property type="component" value="Unassembled WGS sequence"/>
</dbReference>
<sequence length="140" mass="15088">MSTPSPTSWEIPTRFLDGHPGFTASPFKHEGVWAAYSFDMKNWLLLLLLVVAGWTYLALAADEDTDNVPEEVQESNPEPESEPSTPKLVAMHANTTQAPVQAPPEPEAETKGNDDNGAATSGLAMIAMFTSLAASLQLFL</sequence>
<feature type="transmembrane region" description="Helical" evidence="2">
    <location>
        <begin position="118"/>
        <end position="139"/>
    </location>
</feature>
<keyword evidence="2" id="KW-0812">Transmembrane</keyword>
<evidence type="ECO:0000313" key="4">
    <source>
        <dbReference type="Proteomes" id="UP000030746"/>
    </source>
</evidence>
<protein>
    <submittedName>
        <fullName evidence="3">Uncharacterized protein</fullName>
    </submittedName>
</protein>
<dbReference type="CTD" id="20249596"/>
<dbReference type="EMBL" id="KB202719">
    <property type="protein sequence ID" value="ESO88292.1"/>
    <property type="molecule type" value="Genomic_DNA"/>
</dbReference>
<organism evidence="3 4">
    <name type="scientific">Lottia gigantea</name>
    <name type="common">Giant owl limpet</name>
    <dbReference type="NCBI Taxonomy" id="225164"/>
    <lineage>
        <taxon>Eukaryota</taxon>
        <taxon>Metazoa</taxon>
        <taxon>Spiralia</taxon>
        <taxon>Lophotrochozoa</taxon>
        <taxon>Mollusca</taxon>
        <taxon>Gastropoda</taxon>
        <taxon>Patellogastropoda</taxon>
        <taxon>Lottioidea</taxon>
        <taxon>Lottiidae</taxon>
        <taxon>Lottia</taxon>
    </lineage>
</organism>
<keyword evidence="4" id="KW-1185">Reference proteome</keyword>
<name>V3ZV85_LOTGI</name>